<proteinExistence type="predicted"/>
<dbReference type="PIRSF" id="PIRSF005047">
    <property type="entry name" value="UCP005047_YshC"/>
    <property type="match status" value="1"/>
</dbReference>
<dbReference type="SMART" id="SM00483">
    <property type="entry name" value="POLXc"/>
    <property type="match status" value="1"/>
</dbReference>
<keyword evidence="1" id="KW-0808">Transferase</keyword>
<dbReference type="GO" id="GO:0008270">
    <property type="term" value="F:zinc ion binding"/>
    <property type="evidence" value="ECO:0007669"/>
    <property type="project" value="TreeGrafter"/>
</dbReference>
<reference evidence="4 5" key="1">
    <citation type="journal article" date="2016" name="Nat. Commun.">
        <title>Thousands of microbial genomes shed light on interconnected biogeochemical processes in an aquifer system.</title>
        <authorList>
            <person name="Anantharaman K."/>
            <person name="Brown C.T."/>
            <person name="Hug L.A."/>
            <person name="Sharon I."/>
            <person name="Castelle C.J."/>
            <person name="Probst A.J."/>
            <person name="Thomas B.C."/>
            <person name="Singh A."/>
            <person name="Wilkins M.J."/>
            <person name="Karaoz U."/>
            <person name="Brodie E.L."/>
            <person name="Williams K.H."/>
            <person name="Hubbard S.S."/>
            <person name="Banfield J.F."/>
        </authorList>
    </citation>
    <scope>NUCLEOTIDE SEQUENCE [LARGE SCALE GENOMIC DNA]</scope>
</reference>
<evidence type="ECO:0000313" key="4">
    <source>
        <dbReference type="EMBL" id="OGK16041.1"/>
    </source>
</evidence>
<dbReference type="GO" id="GO:0042578">
    <property type="term" value="F:phosphoric ester hydrolase activity"/>
    <property type="evidence" value="ECO:0007669"/>
    <property type="project" value="TreeGrafter"/>
</dbReference>
<dbReference type="Gene3D" id="1.10.150.20">
    <property type="entry name" value="5' to 3' exonuclease, C-terminal subdomain"/>
    <property type="match status" value="1"/>
</dbReference>
<dbReference type="Gene3D" id="3.30.210.10">
    <property type="entry name" value="DNA polymerase, thumb domain"/>
    <property type="match status" value="1"/>
</dbReference>
<name>A0A1F7GAV5_9BACT</name>
<dbReference type="InterPro" id="IPR016195">
    <property type="entry name" value="Pol/histidinol_Pase-like"/>
</dbReference>
<keyword evidence="2" id="KW-0548">Nucleotidyltransferase</keyword>
<sequence length="595" mass="67772">MHKLPIFFVVLHPRIPYGVLTGFKSLLMSGQRTLLNTWGAELYDLWESQTLENVEGIGVTLTKRLNDYFKHTKDSYLIKQVNKIPTPVFTLMQVPGIGSKTAYRLVVEFHLEKSKNILKDIEHIAKNDKIVPLGGFGEKSQAEILTLVKTFQSKQYKTRRMRLDQSYGIFDKVSEYLLLNEKIKILYPVGSLRRFNPTIGDIDIVAVCEESDSENVINYFTKYPQTKIVEGKGERKGAIIISSGVHIQLRTTPLNKLGAMLQYNTGCKEHNIKLREYALKKGFSLSEYGITKVASSKFRVPSETRTINFVSEEKFYNFLGLDYIPPELRQGGGEIEDALRHKTPKLVELADILGDLQIHSNYPLEPSHDAGVDSYDDILSEASERGYKYIAYTDHNPSVSRHSDEQIISLLGKRQQYINKLLYKKSERTKYFISPEVDIKPDGRLAIPAKAMQYVDFILVAIHSLFNQNRADMTKRILNAFSFPKVKIFAHPTTRLIGGRDEIVADWEIIFKEAKKRSIALEINGAPEKLDLPDNLITLAKGIGCKFSLGTDTHELTQLENMRYAVAFARRGGLTKSDIINCKTFKEISKWLVKY</sequence>
<dbReference type="SUPFAM" id="SSF89550">
    <property type="entry name" value="PHP domain-like"/>
    <property type="match status" value="1"/>
</dbReference>
<evidence type="ECO:0000313" key="5">
    <source>
        <dbReference type="Proteomes" id="UP000178372"/>
    </source>
</evidence>
<dbReference type="Pfam" id="PF14791">
    <property type="entry name" value="DNA_pol_B_thumb"/>
    <property type="match status" value="1"/>
</dbReference>
<dbReference type="SUPFAM" id="SSF81301">
    <property type="entry name" value="Nucleotidyltransferase"/>
    <property type="match status" value="1"/>
</dbReference>
<evidence type="ECO:0000259" key="3">
    <source>
        <dbReference type="SMART" id="SM00483"/>
    </source>
</evidence>
<dbReference type="Gene3D" id="3.20.20.140">
    <property type="entry name" value="Metal-dependent hydrolases"/>
    <property type="match status" value="1"/>
</dbReference>
<protein>
    <recommendedName>
        <fullName evidence="3">DNA-directed DNA polymerase X domain-containing protein</fullName>
    </recommendedName>
</protein>
<dbReference type="InterPro" id="IPR022311">
    <property type="entry name" value="PolX-like"/>
</dbReference>
<dbReference type="PANTHER" id="PTHR36928:SF1">
    <property type="entry name" value="PHOSPHATASE YCDX-RELATED"/>
    <property type="match status" value="1"/>
</dbReference>
<dbReference type="EMBL" id="MFZF01000021">
    <property type="protein sequence ID" value="OGK16041.1"/>
    <property type="molecule type" value="Genomic_DNA"/>
</dbReference>
<dbReference type="InterPro" id="IPR050243">
    <property type="entry name" value="PHP_phosphatase"/>
</dbReference>
<feature type="domain" description="DNA-directed DNA polymerase X" evidence="3">
    <location>
        <begin position="53"/>
        <end position="330"/>
    </location>
</feature>
<dbReference type="InterPro" id="IPR029398">
    <property type="entry name" value="PolB_thumb"/>
</dbReference>
<evidence type="ECO:0000256" key="1">
    <source>
        <dbReference type="ARBA" id="ARBA00022679"/>
    </source>
</evidence>
<dbReference type="InterPro" id="IPR002054">
    <property type="entry name" value="DNA-dir_DNA_pol_X"/>
</dbReference>
<dbReference type="GO" id="GO:0005829">
    <property type="term" value="C:cytosol"/>
    <property type="evidence" value="ECO:0007669"/>
    <property type="project" value="TreeGrafter"/>
</dbReference>
<accession>A0A1F7GAV5</accession>
<evidence type="ECO:0000256" key="2">
    <source>
        <dbReference type="ARBA" id="ARBA00022695"/>
    </source>
</evidence>
<dbReference type="GO" id="GO:0003887">
    <property type="term" value="F:DNA-directed DNA polymerase activity"/>
    <property type="evidence" value="ECO:0007669"/>
    <property type="project" value="InterPro"/>
</dbReference>
<dbReference type="Gene3D" id="3.30.460.10">
    <property type="entry name" value="Beta Polymerase, domain 2"/>
    <property type="match status" value="1"/>
</dbReference>
<dbReference type="GO" id="GO:0003677">
    <property type="term" value="F:DNA binding"/>
    <property type="evidence" value="ECO:0007669"/>
    <property type="project" value="InterPro"/>
</dbReference>
<organism evidence="4 5">
    <name type="scientific">Candidatus Roizmanbacteria bacterium RIFCSPHIGHO2_01_FULL_39_12b</name>
    <dbReference type="NCBI Taxonomy" id="1802030"/>
    <lineage>
        <taxon>Bacteria</taxon>
        <taxon>Candidatus Roizmaniibacteriota</taxon>
    </lineage>
</organism>
<dbReference type="PANTHER" id="PTHR36928">
    <property type="entry name" value="PHOSPHATASE YCDX-RELATED"/>
    <property type="match status" value="1"/>
</dbReference>
<comment type="caution">
    <text evidence="4">The sequence shown here is derived from an EMBL/GenBank/DDBJ whole genome shotgun (WGS) entry which is preliminary data.</text>
</comment>
<dbReference type="InterPro" id="IPR043519">
    <property type="entry name" value="NT_sf"/>
</dbReference>
<dbReference type="InterPro" id="IPR037160">
    <property type="entry name" value="DNA_Pol_thumb_sf"/>
</dbReference>
<gene>
    <name evidence="4" type="ORF">A2690_01330</name>
</gene>
<dbReference type="Proteomes" id="UP000178372">
    <property type="component" value="Unassembled WGS sequence"/>
</dbReference>
<dbReference type="AlphaFoldDB" id="A0A1F7GAV5"/>